<dbReference type="STRING" id="1797533.A2731_03765"/>
<reference evidence="2 3" key="1">
    <citation type="journal article" date="2016" name="Nat. Commun.">
        <title>Thousands of microbial genomes shed light on interconnected biogeochemical processes in an aquifer system.</title>
        <authorList>
            <person name="Anantharaman K."/>
            <person name="Brown C.T."/>
            <person name="Hug L.A."/>
            <person name="Sharon I."/>
            <person name="Castelle C.J."/>
            <person name="Probst A.J."/>
            <person name="Thomas B.C."/>
            <person name="Singh A."/>
            <person name="Wilkins M.J."/>
            <person name="Karaoz U."/>
            <person name="Brodie E.L."/>
            <person name="Williams K.H."/>
            <person name="Hubbard S.S."/>
            <person name="Banfield J.F."/>
        </authorList>
    </citation>
    <scope>NUCLEOTIDE SEQUENCE [LARGE SCALE GENOMIC DNA]</scope>
</reference>
<feature type="transmembrane region" description="Helical" evidence="1">
    <location>
        <begin position="5"/>
        <end position="20"/>
    </location>
</feature>
<gene>
    <name evidence="2" type="ORF">A2731_03765</name>
</gene>
<name>A0A1G1XVA2_9BACT</name>
<accession>A0A1G1XVA2</accession>
<dbReference type="Pfam" id="PF10066">
    <property type="entry name" value="DUF2304"/>
    <property type="match status" value="1"/>
</dbReference>
<dbReference type="Proteomes" id="UP000176241">
    <property type="component" value="Unassembled WGS sequence"/>
</dbReference>
<proteinExistence type="predicted"/>
<dbReference type="EMBL" id="MHIC01000045">
    <property type="protein sequence ID" value="OGY43520.1"/>
    <property type="molecule type" value="Genomic_DNA"/>
</dbReference>
<comment type="caution">
    <text evidence="2">The sequence shown here is derived from an EMBL/GenBank/DDBJ whole genome shotgun (WGS) entry which is preliminary data.</text>
</comment>
<keyword evidence="1" id="KW-1133">Transmembrane helix</keyword>
<organism evidence="2 3">
    <name type="scientific">Candidatus Buchananbacteria bacterium RIFCSPHIGHO2_01_FULL_39_8</name>
    <dbReference type="NCBI Taxonomy" id="1797533"/>
    <lineage>
        <taxon>Bacteria</taxon>
        <taxon>Candidatus Buchananiibacteriota</taxon>
    </lineage>
</organism>
<evidence type="ECO:0000256" key="1">
    <source>
        <dbReference type="SAM" id="Phobius"/>
    </source>
</evidence>
<protein>
    <recommendedName>
        <fullName evidence="4">DUF2304 domain-containing protein</fullName>
    </recommendedName>
</protein>
<feature type="transmembrane region" description="Helical" evidence="1">
    <location>
        <begin position="32"/>
        <end position="48"/>
    </location>
</feature>
<evidence type="ECO:0008006" key="4">
    <source>
        <dbReference type="Google" id="ProtNLM"/>
    </source>
</evidence>
<sequence length="113" mass="13093">MIIKIFIILFILFVLSRIILRFKQGDITSRELVIWLVFWCLVAVVVITPKQTDVIAQFLGVGRGADLLVYLSILVLFFIVFKIIVKLEKIDRDITKVVCEIALEQENKKTQKQ</sequence>
<keyword evidence="1" id="KW-0812">Transmembrane</keyword>
<evidence type="ECO:0000313" key="2">
    <source>
        <dbReference type="EMBL" id="OGY43520.1"/>
    </source>
</evidence>
<feature type="transmembrane region" description="Helical" evidence="1">
    <location>
        <begin position="68"/>
        <end position="85"/>
    </location>
</feature>
<keyword evidence="1" id="KW-0472">Membrane</keyword>
<evidence type="ECO:0000313" key="3">
    <source>
        <dbReference type="Proteomes" id="UP000176241"/>
    </source>
</evidence>
<dbReference type="AlphaFoldDB" id="A0A1G1XVA2"/>
<dbReference type="InterPro" id="IPR019277">
    <property type="entry name" value="DUF2304"/>
</dbReference>